<dbReference type="WBParaSite" id="nRc.2.0.1.t39055-RA">
    <property type="protein sequence ID" value="nRc.2.0.1.t39055-RA"/>
    <property type="gene ID" value="nRc.2.0.1.g39055"/>
</dbReference>
<feature type="compositionally biased region" description="Basic and acidic residues" evidence="1">
    <location>
        <begin position="62"/>
        <end position="79"/>
    </location>
</feature>
<sequence>MKLRHEFNARQGGAGSNFHALYASCQLKASGLAYTISKAVLQDKKDPEPKYGNIQVSKRWVRKDSDIQRREKSETPEKDRKRKNESRHRDESPHEKSMSREKKRREAEEESWRKEIDDYEMA</sequence>
<feature type="compositionally biased region" description="Basic and acidic residues" evidence="1">
    <location>
        <begin position="87"/>
        <end position="116"/>
    </location>
</feature>
<organism evidence="2 3">
    <name type="scientific">Romanomermis culicivorax</name>
    <name type="common">Nematode worm</name>
    <dbReference type="NCBI Taxonomy" id="13658"/>
    <lineage>
        <taxon>Eukaryota</taxon>
        <taxon>Metazoa</taxon>
        <taxon>Ecdysozoa</taxon>
        <taxon>Nematoda</taxon>
        <taxon>Enoplea</taxon>
        <taxon>Dorylaimia</taxon>
        <taxon>Mermithida</taxon>
        <taxon>Mermithoidea</taxon>
        <taxon>Mermithidae</taxon>
        <taxon>Romanomermis</taxon>
    </lineage>
</organism>
<evidence type="ECO:0000256" key="1">
    <source>
        <dbReference type="SAM" id="MobiDB-lite"/>
    </source>
</evidence>
<reference evidence="3" key="1">
    <citation type="submission" date="2022-11" db="UniProtKB">
        <authorList>
            <consortium name="WormBaseParasite"/>
        </authorList>
    </citation>
    <scope>IDENTIFICATION</scope>
</reference>
<evidence type="ECO:0000313" key="3">
    <source>
        <dbReference type="WBParaSite" id="nRc.2.0.1.t39055-RA"/>
    </source>
</evidence>
<keyword evidence="2" id="KW-1185">Reference proteome</keyword>
<accession>A0A915KJQ7</accession>
<evidence type="ECO:0000313" key="2">
    <source>
        <dbReference type="Proteomes" id="UP000887565"/>
    </source>
</evidence>
<protein>
    <submittedName>
        <fullName evidence="3">Uncharacterized protein</fullName>
    </submittedName>
</protein>
<dbReference type="AlphaFoldDB" id="A0A915KJQ7"/>
<feature type="region of interest" description="Disordered" evidence="1">
    <location>
        <begin position="43"/>
        <end position="122"/>
    </location>
</feature>
<proteinExistence type="predicted"/>
<name>A0A915KJQ7_ROMCU</name>
<dbReference type="Proteomes" id="UP000887565">
    <property type="component" value="Unplaced"/>
</dbReference>